<dbReference type="PROSITE" id="PS00491">
    <property type="entry name" value="PROLINE_PEPTIDASE"/>
    <property type="match status" value="1"/>
</dbReference>
<evidence type="ECO:0000256" key="1">
    <source>
        <dbReference type="ARBA" id="ARBA00001936"/>
    </source>
</evidence>
<dbReference type="PANTHER" id="PTHR46112:SF3">
    <property type="entry name" value="AMINOPEPTIDASE YPDF"/>
    <property type="match status" value="1"/>
</dbReference>
<dbReference type="SUPFAM" id="SSF53092">
    <property type="entry name" value="Creatinase/prolidase N-terminal domain"/>
    <property type="match status" value="1"/>
</dbReference>
<keyword evidence="3" id="KW-0479">Metal-binding</keyword>
<evidence type="ECO:0000259" key="6">
    <source>
        <dbReference type="Pfam" id="PF01321"/>
    </source>
</evidence>
<name>A0A920C9B0_9BACL</name>
<evidence type="ECO:0000256" key="2">
    <source>
        <dbReference type="ARBA" id="ARBA00008766"/>
    </source>
</evidence>
<dbReference type="InterPro" id="IPR050659">
    <property type="entry name" value="Peptidase_M24B"/>
</dbReference>
<keyword evidence="4" id="KW-0378">Hydrolase</keyword>
<feature type="domain" description="Peptidase M24" evidence="5">
    <location>
        <begin position="138"/>
        <end position="339"/>
    </location>
</feature>
<comment type="caution">
    <text evidence="7">The sequence shown here is derived from an EMBL/GenBank/DDBJ whole genome shotgun (WGS) entry which is preliminary data.</text>
</comment>
<keyword evidence="8" id="KW-1185">Reference proteome</keyword>
<dbReference type="RefSeq" id="WP_268894981.1">
    <property type="nucleotide sequence ID" value="NZ_BORQ01000001.1"/>
</dbReference>
<reference evidence="7" key="1">
    <citation type="submission" date="2021-03" db="EMBL/GenBank/DDBJ databases">
        <title>Antimicrobial resistance genes in bacteria isolated from Japanese honey, and their potential for conferring macrolide and lincosamide resistance in the American foulbrood pathogen Paenibacillus larvae.</title>
        <authorList>
            <person name="Okamoto M."/>
            <person name="Kumagai M."/>
            <person name="Kanamori H."/>
            <person name="Takamatsu D."/>
        </authorList>
    </citation>
    <scope>NUCLEOTIDE SEQUENCE</scope>
    <source>
        <strain evidence="7">J2TS6</strain>
    </source>
</reference>
<gene>
    <name evidence="7" type="primary">pepQ_1</name>
    <name evidence="7" type="ORF">J2TS6_07190</name>
</gene>
<dbReference type="EMBL" id="BORQ01000001">
    <property type="protein sequence ID" value="GIO29578.1"/>
    <property type="molecule type" value="Genomic_DNA"/>
</dbReference>
<dbReference type="Gene3D" id="3.90.230.10">
    <property type="entry name" value="Creatinase/methionine aminopeptidase superfamily"/>
    <property type="match status" value="1"/>
</dbReference>
<feature type="domain" description="Creatinase N-terminal" evidence="6">
    <location>
        <begin position="4"/>
        <end position="129"/>
    </location>
</feature>
<dbReference type="PANTHER" id="PTHR46112">
    <property type="entry name" value="AMINOPEPTIDASE"/>
    <property type="match status" value="1"/>
</dbReference>
<dbReference type="InterPro" id="IPR000994">
    <property type="entry name" value="Pept_M24"/>
</dbReference>
<protein>
    <submittedName>
        <fullName evidence="7">Peptidase M24</fullName>
    </submittedName>
</protein>
<comment type="similarity">
    <text evidence="2">Belongs to the peptidase M24B family.</text>
</comment>
<dbReference type="InterPro" id="IPR001131">
    <property type="entry name" value="Peptidase_M24B_aminopep-P_CS"/>
</dbReference>
<dbReference type="Proteomes" id="UP000679779">
    <property type="component" value="Unassembled WGS sequence"/>
</dbReference>
<evidence type="ECO:0000313" key="7">
    <source>
        <dbReference type="EMBL" id="GIO29578.1"/>
    </source>
</evidence>
<dbReference type="Gene3D" id="3.40.350.10">
    <property type="entry name" value="Creatinase/prolidase N-terminal domain"/>
    <property type="match status" value="1"/>
</dbReference>
<dbReference type="Pfam" id="PF01321">
    <property type="entry name" value="Creatinase_N"/>
    <property type="match status" value="1"/>
</dbReference>
<evidence type="ECO:0000256" key="3">
    <source>
        <dbReference type="ARBA" id="ARBA00022723"/>
    </source>
</evidence>
<organism evidence="7 8">
    <name type="scientific">Paenibacillus albilobatus</name>
    <dbReference type="NCBI Taxonomy" id="2716884"/>
    <lineage>
        <taxon>Bacteria</taxon>
        <taxon>Bacillati</taxon>
        <taxon>Bacillota</taxon>
        <taxon>Bacilli</taxon>
        <taxon>Bacillales</taxon>
        <taxon>Paenibacillaceae</taxon>
        <taxon>Paenibacillus</taxon>
    </lineage>
</organism>
<dbReference type="InterPro" id="IPR000587">
    <property type="entry name" value="Creatinase_N"/>
</dbReference>
<dbReference type="InterPro" id="IPR029149">
    <property type="entry name" value="Creatin/AminoP/Spt16_N"/>
</dbReference>
<evidence type="ECO:0000256" key="4">
    <source>
        <dbReference type="ARBA" id="ARBA00022801"/>
    </source>
</evidence>
<dbReference type="CDD" id="cd01092">
    <property type="entry name" value="APP-like"/>
    <property type="match status" value="1"/>
</dbReference>
<accession>A0A920C9B0</accession>
<dbReference type="InterPro" id="IPR001714">
    <property type="entry name" value="Pept_M24_MAP"/>
</dbReference>
<dbReference type="GO" id="GO:0004177">
    <property type="term" value="F:aminopeptidase activity"/>
    <property type="evidence" value="ECO:0007669"/>
    <property type="project" value="UniProtKB-ARBA"/>
</dbReference>
<dbReference type="FunFam" id="3.90.230.10:FF:000014">
    <property type="entry name" value="Aminopeptidase P family protein"/>
    <property type="match status" value="1"/>
</dbReference>
<evidence type="ECO:0000259" key="5">
    <source>
        <dbReference type="Pfam" id="PF00557"/>
    </source>
</evidence>
<comment type="cofactor">
    <cofactor evidence="1">
        <name>Mn(2+)</name>
        <dbReference type="ChEBI" id="CHEBI:29035"/>
    </cofactor>
</comment>
<dbReference type="SUPFAM" id="SSF55920">
    <property type="entry name" value="Creatinase/aminopeptidase"/>
    <property type="match status" value="1"/>
</dbReference>
<dbReference type="Pfam" id="PF00557">
    <property type="entry name" value="Peptidase_M24"/>
    <property type="match status" value="1"/>
</dbReference>
<dbReference type="GO" id="GO:0008235">
    <property type="term" value="F:metalloexopeptidase activity"/>
    <property type="evidence" value="ECO:0007669"/>
    <property type="project" value="UniProtKB-ARBA"/>
</dbReference>
<dbReference type="GO" id="GO:0046872">
    <property type="term" value="F:metal ion binding"/>
    <property type="evidence" value="ECO:0007669"/>
    <property type="project" value="UniProtKB-KW"/>
</dbReference>
<dbReference type="InterPro" id="IPR036005">
    <property type="entry name" value="Creatinase/aminopeptidase-like"/>
</dbReference>
<sequence length="355" mass="39057">MQTRIEKLREVMETLELDGMLIESASNRRYITGFTGTAGTVLISKNQAKLITDFRYVEQAGAQAAGFEIVRGSKASMIQQIADEASKMNMTKLGFEKEHLTFGNYQKFQNEIAAELVPVAGVLENLRMVKSETEIGFLRTAAQIADTSFAEILEYIRPGLTEKEIANTLESTLRKHGADSSAFNLIVVSGHRSALPHGLASEKIIENGDMLTLDFGAYYKGYRSDITRTIAIGEPDAQLQDIYQIVLEAEMKCIALLKPGTLCSEIDIFTHHYIESLGYGDYFGHGTGHGIGLDIHEEPFFSTTSEKILAPGMIVTVEPGIYIPNLGGVRIEDDVLITDSGHEIITTASRELIVL</sequence>
<proteinExistence type="inferred from homology"/>
<dbReference type="PRINTS" id="PR00599">
    <property type="entry name" value="MAPEPTIDASE"/>
</dbReference>
<dbReference type="AlphaFoldDB" id="A0A920C9B0"/>
<evidence type="ECO:0000313" key="8">
    <source>
        <dbReference type="Proteomes" id="UP000679779"/>
    </source>
</evidence>